<reference evidence="3 4" key="1">
    <citation type="submission" date="2016-10" db="EMBL/GenBank/DDBJ databases">
        <authorList>
            <person name="de Groot N.N."/>
        </authorList>
    </citation>
    <scope>NUCLEOTIDE SEQUENCE [LARGE SCALE GENOMIC DNA]</scope>
    <source>
        <strain evidence="4">E92,LMG 26720,CCM 7988</strain>
    </source>
</reference>
<dbReference type="PANTHER" id="PTHR12147">
    <property type="entry name" value="METALLOPEPTIDASE M28 FAMILY MEMBER"/>
    <property type="match status" value="1"/>
</dbReference>
<keyword evidence="3" id="KW-0121">Carboxypeptidase</keyword>
<feature type="domain" description="Peptidase M28" evidence="2">
    <location>
        <begin position="300"/>
        <end position="511"/>
    </location>
</feature>
<feature type="signal peptide" evidence="1">
    <location>
        <begin position="1"/>
        <end position="19"/>
    </location>
</feature>
<dbReference type="Gene3D" id="3.40.630.10">
    <property type="entry name" value="Zn peptidases"/>
    <property type="match status" value="2"/>
</dbReference>
<name>A0A1I5WXV9_9BACT</name>
<keyword evidence="4" id="KW-1185">Reference proteome</keyword>
<dbReference type="EMBL" id="FOXH01000013">
    <property type="protein sequence ID" value="SFQ24519.1"/>
    <property type="molecule type" value="Genomic_DNA"/>
</dbReference>
<protein>
    <submittedName>
        <fullName evidence="3">Zn-dependent amino-or carboxypeptidase, M28 family</fullName>
    </submittedName>
</protein>
<dbReference type="OrthoDB" id="1521787at2"/>
<evidence type="ECO:0000259" key="2">
    <source>
        <dbReference type="Pfam" id="PF04389"/>
    </source>
</evidence>
<evidence type="ECO:0000313" key="4">
    <source>
        <dbReference type="Proteomes" id="UP000199306"/>
    </source>
</evidence>
<proteinExistence type="predicted"/>
<dbReference type="STRING" id="1079859.SAMN04515674_1135"/>
<sequence length="530" mass="59411">MRKILFSALALSTFVQVNAQKVPDKFAKTIQAEDLKKHLTFIASDSLKGRDTGSPEQKVAAQYIADHFKKCGLKPIGKDNSYFQPVDLVKRTWTDVYLKNGGKKYEYLKDFMANSLAPIQNEKNVDLVFAGYGIETDKWNDYVNLNVKDKYVIIFEGEPKGQDGNFPVSGTAEASKFGKADSWREKLKIAQAKGAKGMLMVTKNTDEEFLKMVKQRQVMMQRFGSARMIFRDQAEPSAADFPVLTISSAMAAEIYDATTNDVQETKDAFLSGKKAADFGLPNPSIALKIERTEVPVETSNVLGYLEGTDKKDEVIVVTAHYDHIGVSADGQINNGANDDGSGTVTVMEIAEAFGLAAKAGKLPRRSILFMTVTGEEKGLLGSEYYVNHPILPLDKTVCDLNIDMVGRVDKDHEGKPDYIYVIGSDKLSSELHAIQEEQNKKTVNLELDYRFNDPNDPNRFYYRSDHYNFAKNKIPVAFFFNGVHDDYHAPTDDVEKIQFDKAEKVGRLVFYMAWDIANRDKRLVVDSNKP</sequence>
<feature type="chain" id="PRO_5011619093" evidence="1">
    <location>
        <begin position="20"/>
        <end position="530"/>
    </location>
</feature>
<dbReference type="InterPro" id="IPR046450">
    <property type="entry name" value="PA_dom_sf"/>
</dbReference>
<accession>A0A1I5WXV9</accession>
<dbReference type="RefSeq" id="WP_092018719.1">
    <property type="nucleotide sequence ID" value="NZ_FOXH01000013.1"/>
</dbReference>
<evidence type="ECO:0000256" key="1">
    <source>
        <dbReference type="SAM" id="SignalP"/>
    </source>
</evidence>
<keyword evidence="3" id="KW-0645">Protease</keyword>
<dbReference type="SUPFAM" id="SSF52025">
    <property type="entry name" value="PA domain"/>
    <property type="match status" value="1"/>
</dbReference>
<dbReference type="InterPro" id="IPR007484">
    <property type="entry name" value="Peptidase_M28"/>
</dbReference>
<dbReference type="GO" id="GO:0008235">
    <property type="term" value="F:metalloexopeptidase activity"/>
    <property type="evidence" value="ECO:0007669"/>
    <property type="project" value="InterPro"/>
</dbReference>
<dbReference type="Pfam" id="PF04389">
    <property type="entry name" value="Peptidase_M28"/>
    <property type="match status" value="1"/>
</dbReference>
<dbReference type="PANTHER" id="PTHR12147:SF26">
    <property type="entry name" value="PEPTIDASE M28 DOMAIN-CONTAINING PROTEIN"/>
    <property type="match status" value="1"/>
</dbReference>
<gene>
    <name evidence="3" type="ORF">SAMN04515674_1135</name>
</gene>
<dbReference type="SUPFAM" id="SSF53187">
    <property type="entry name" value="Zn-dependent exopeptidases"/>
    <property type="match status" value="1"/>
</dbReference>
<dbReference type="Gene3D" id="3.50.30.30">
    <property type="match status" value="1"/>
</dbReference>
<dbReference type="Proteomes" id="UP000199306">
    <property type="component" value="Unassembled WGS sequence"/>
</dbReference>
<dbReference type="GO" id="GO:0006508">
    <property type="term" value="P:proteolysis"/>
    <property type="evidence" value="ECO:0007669"/>
    <property type="project" value="InterPro"/>
</dbReference>
<keyword evidence="3" id="KW-0378">Hydrolase</keyword>
<dbReference type="AlphaFoldDB" id="A0A1I5WXV9"/>
<organism evidence="3 4">
    <name type="scientific">Pseudarcicella hirudinis</name>
    <dbReference type="NCBI Taxonomy" id="1079859"/>
    <lineage>
        <taxon>Bacteria</taxon>
        <taxon>Pseudomonadati</taxon>
        <taxon>Bacteroidota</taxon>
        <taxon>Cytophagia</taxon>
        <taxon>Cytophagales</taxon>
        <taxon>Flectobacillaceae</taxon>
        <taxon>Pseudarcicella</taxon>
    </lineage>
</organism>
<dbReference type="InterPro" id="IPR045175">
    <property type="entry name" value="M28_fam"/>
</dbReference>
<keyword evidence="1" id="KW-0732">Signal</keyword>
<dbReference type="GO" id="GO:0004180">
    <property type="term" value="F:carboxypeptidase activity"/>
    <property type="evidence" value="ECO:0007669"/>
    <property type="project" value="UniProtKB-KW"/>
</dbReference>
<evidence type="ECO:0000313" key="3">
    <source>
        <dbReference type="EMBL" id="SFQ24519.1"/>
    </source>
</evidence>